<organism evidence="3 4">
    <name type="scientific">Cryptococcus depauperatus CBS 7841</name>
    <dbReference type="NCBI Taxonomy" id="1295531"/>
    <lineage>
        <taxon>Eukaryota</taxon>
        <taxon>Fungi</taxon>
        <taxon>Dikarya</taxon>
        <taxon>Basidiomycota</taxon>
        <taxon>Agaricomycotina</taxon>
        <taxon>Tremellomycetes</taxon>
        <taxon>Tremellales</taxon>
        <taxon>Cryptococcaceae</taxon>
        <taxon>Cryptococcus</taxon>
    </lineage>
</organism>
<sequence length="439" mass="48787">MAFSSLADELANAFDSPDNDQGGVVSKSLAAEFGLDYDELGGNNAFAGHSGQIFDEELQRVDATDLPISSTNFSNMSSPRGSIGSPSRLKDFDDAVGEEGNKPFEYQMDAVDDSFEPISQSEMITTPLNHPAIKNKVSTRSFRIEGEQDPLVVLSETMAANSKFIASLRHMNESLSEVLVASNSSQAKDKGKSVVLQLQKHLENLVQAERVREEQLRELHLLERELAVVIPLVEGASILKPSPHLDVLIEEKDTDFGWIGEVLADGYPIEKEGATDAEDDLHIEDGDEMINSTDVLHGDALSSLPVPPQTRLKSDTYSANRHLPHLPQQVQNLLSASTDLSKTLAHLSDTLHNSSSLSTWLSRQLRGLRASVKGARERKELEDEACRIVESWERKRVEEGLKGRHDMKETLRLECLEFKEKLEKWGQMMRDRPNSITVF</sequence>
<evidence type="ECO:0000256" key="2">
    <source>
        <dbReference type="SAM" id="MobiDB-lite"/>
    </source>
</evidence>
<dbReference type="KEGG" id="cdep:91089448"/>
<dbReference type="AlphaFoldDB" id="A0A1E3I0K6"/>
<feature type="compositionally biased region" description="Low complexity" evidence="2">
    <location>
        <begin position="77"/>
        <end position="87"/>
    </location>
</feature>
<accession>A0A1E3I0K6</accession>
<gene>
    <name evidence="3" type="ORF">L203_105239</name>
</gene>
<keyword evidence="4" id="KW-1185">Reference proteome</keyword>
<reference evidence="3" key="1">
    <citation type="submission" date="2016-06" db="EMBL/GenBank/DDBJ databases">
        <authorList>
            <person name="Cuomo C."/>
            <person name="Litvintseva A."/>
            <person name="Heitman J."/>
            <person name="Chen Y."/>
            <person name="Sun S."/>
            <person name="Springer D."/>
            <person name="Dromer F."/>
            <person name="Young S."/>
            <person name="Zeng Q."/>
            <person name="Chapman S."/>
            <person name="Gujja S."/>
            <person name="Saif S."/>
            <person name="Birren B."/>
        </authorList>
    </citation>
    <scope>NUCLEOTIDE SEQUENCE</scope>
    <source>
        <strain evidence="3">CBS 7841</strain>
    </source>
</reference>
<reference evidence="3" key="3">
    <citation type="submission" date="2024-01" db="EMBL/GenBank/DDBJ databases">
        <authorList>
            <person name="Coelho M.A."/>
            <person name="David-Palma M."/>
            <person name="Shea T."/>
            <person name="Sun S."/>
            <person name="Cuomo C.A."/>
            <person name="Heitman J."/>
        </authorList>
    </citation>
    <scope>NUCLEOTIDE SEQUENCE</scope>
    <source>
        <strain evidence="3">CBS 7841</strain>
    </source>
</reference>
<name>A0A1E3I0K6_9TREE</name>
<feature type="coiled-coil region" evidence="1">
    <location>
        <begin position="198"/>
        <end position="225"/>
    </location>
</feature>
<dbReference type="VEuPathDB" id="FungiDB:L203_05606"/>
<evidence type="ECO:0000313" key="3">
    <source>
        <dbReference type="EMBL" id="WVN90007.1"/>
    </source>
</evidence>
<feature type="region of interest" description="Disordered" evidence="2">
    <location>
        <begin position="69"/>
        <end position="88"/>
    </location>
</feature>
<evidence type="ECO:0000313" key="4">
    <source>
        <dbReference type="Proteomes" id="UP000094043"/>
    </source>
</evidence>
<dbReference type="OrthoDB" id="2576102at2759"/>
<protein>
    <submittedName>
        <fullName evidence="3">Uncharacterized protein</fullName>
    </submittedName>
</protein>
<evidence type="ECO:0000256" key="1">
    <source>
        <dbReference type="SAM" id="Coils"/>
    </source>
</evidence>
<dbReference type="GeneID" id="91089448"/>
<proteinExistence type="predicted"/>
<dbReference type="RefSeq" id="XP_066070707.1">
    <property type="nucleotide sequence ID" value="XM_066214610.1"/>
</dbReference>
<reference evidence="3" key="2">
    <citation type="journal article" date="2022" name="Elife">
        <title>Obligate sexual reproduction of a homothallic fungus closely related to the Cryptococcus pathogenic species complex.</title>
        <authorList>
            <person name="Passer A.R."/>
            <person name="Clancey S.A."/>
            <person name="Shea T."/>
            <person name="David-Palma M."/>
            <person name="Averette A.F."/>
            <person name="Boekhout T."/>
            <person name="Porcel B.M."/>
            <person name="Nowrousian M."/>
            <person name="Cuomo C.A."/>
            <person name="Sun S."/>
            <person name="Heitman J."/>
            <person name="Coelho M.A."/>
        </authorList>
    </citation>
    <scope>NUCLEOTIDE SEQUENCE</scope>
    <source>
        <strain evidence="3">CBS 7841</strain>
    </source>
</reference>
<dbReference type="EMBL" id="CP143789">
    <property type="protein sequence ID" value="WVN90007.1"/>
    <property type="molecule type" value="Genomic_DNA"/>
</dbReference>
<dbReference type="Proteomes" id="UP000094043">
    <property type="component" value="Chromosome 6"/>
</dbReference>
<keyword evidence="1" id="KW-0175">Coiled coil</keyword>